<accession>A0AAW2L2C2</accession>
<feature type="domain" description="Tf2-1-like SH3-like" evidence="1">
    <location>
        <begin position="126"/>
        <end position="190"/>
    </location>
</feature>
<dbReference type="InterPro" id="IPR056924">
    <property type="entry name" value="SH3_Tf2-1"/>
</dbReference>
<name>A0AAW2L2C2_SESRA</name>
<organism evidence="2">
    <name type="scientific">Sesamum radiatum</name>
    <name type="common">Black benniseed</name>
    <dbReference type="NCBI Taxonomy" id="300843"/>
    <lineage>
        <taxon>Eukaryota</taxon>
        <taxon>Viridiplantae</taxon>
        <taxon>Streptophyta</taxon>
        <taxon>Embryophyta</taxon>
        <taxon>Tracheophyta</taxon>
        <taxon>Spermatophyta</taxon>
        <taxon>Magnoliopsida</taxon>
        <taxon>eudicotyledons</taxon>
        <taxon>Gunneridae</taxon>
        <taxon>Pentapetalae</taxon>
        <taxon>asterids</taxon>
        <taxon>lamiids</taxon>
        <taxon>Lamiales</taxon>
        <taxon>Pedaliaceae</taxon>
        <taxon>Sesamum</taxon>
    </lineage>
</organism>
<dbReference type="Pfam" id="PF24626">
    <property type="entry name" value="SH3_Tf2-1"/>
    <property type="match status" value="1"/>
</dbReference>
<dbReference type="SUPFAM" id="SSF54160">
    <property type="entry name" value="Chromo domain-like"/>
    <property type="match status" value="1"/>
</dbReference>
<dbReference type="AlphaFoldDB" id="A0AAW2L2C2"/>
<dbReference type="PANTHER" id="PTHR46148">
    <property type="entry name" value="CHROMO DOMAIN-CONTAINING PROTEIN"/>
    <property type="match status" value="1"/>
</dbReference>
<comment type="caution">
    <text evidence="2">The sequence shown here is derived from an EMBL/GenBank/DDBJ whole genome shotgun (WGS) entry which is preliminary data.</text>
</comment>
<reference evidence="2" key="1">
    <citation type="submission" date="2020-06" db="EMBL/GenBank/DDBJ databases">
        <authorList>
            <person name="Li T."/>
            <person name="Hu X."/>
            <person name="Zhang T."/>
            <person name="Song X."/>
            <person name="Zhang H."/>
            <person name="Dai N."/>
            <person name="Sheng W."/>
            <person name="Hou X."/>
            <person name="Wei L."/>
        </authorList>
    </citation>
    <scope>NUCLEOTIDE SEQUENCE</scope>
    <source>
        <strain evidence="2">G02</strain>
        <tissue evidence="2">Leaf</tissue>
    </source>
</reference>
<sequence>MQSAFDSLKSAMTQFSVLLLPDFTLPFDVTIEASQIADFFTSAPTGRQFLAGLQAGTAPSCHFSYRSGLVFYKQRVFVLPDSNLGPSLIEEFHSTPFGGHSGVKATLARMSQQANTHRRDISFPEGDWVYLKLQTDHQRSVRREPTTKLTQRFYGPFRILRRIGPVAYELELPPTARIHPVFHVSLLNPCFGQPSLQVCPLPDSALGMVDPLRPVKILASRSKDDVSEVFVQWEGLPPRRSLGFLGQMC</sequence>
<evidence type="ECO:0000313" key="2">
    <source>
        <dbReference type="EMBL" id="KAL0312113.1"/>
    </source>
</evidence>
<dbReference type="PANTHER" id="PTHR46148:SF54">
    <property type="entry name" value="RETROTRANSPOSON-LIKE PROTEIN"/>
    <property type="match status" value="1"/>
</dbReference>
<protein>
    <recommendedName>
        <fullName evidence="1">Tf2-1-like SH3-like domain-containing protein</fullName>
    </recommendedName>
</protein>
<evidence type="ECO:0000259" key="1">
    <source>
        <dbReference type="Pfam" id="PF24626"/>
    </source>
</evidence>
<proteinExistence type="predicted"/>
<dbReference type="EMBL" id="JACGWJ010000026">
    <property type="protein sequence ID" value="KAL0312113.1"/>
    <property type="molecule type" value="Genomic_DNA"/>
</dbReference>
<gene>
    <name evidence="2" type="ORF">Sradi_5610600</name>
</gene>
<dbReference type="InterPro" id="IPR016197">
    <property type="entry name" value="Chromo-like_dom_sf"/>
</dbReference>
<reference evidence="2" key="2">
    <citation type="journal article" date="2024" name="Plant">
        <title>Genomic evolution and insights into agronomic trait innovations of Sesamum species.</title>
        <authorList>
            <person name="Miao H."/>
            <person name="Wang L."/>
            <person name="Qu L."/>
            <person name="Liu H."/>
            <person name="Sun Y."/>
            <person name="Le M."/>
            <person name="Wang Q."/>
            <person name="Wei S."/>
            <person name="Zheng Y."/>
            <person name="Lin W."/>
            <person name="Duan Y."/>
            <person name="Cao H."/>
            <person name="Xiong S."/>
            <person name="Wang X."/>
            <person name="Wei L."/>
            <person name="Li C."/>
            <person name="Ma Q."/>
            <person name="Ju M."/>
            <person name="Zhao R."/>
            <person name="Li G."/>
            <person name="Mu C."/>
            <person name="Tian Q."/>
            <person name="Mei H."/>
            <person name="Zhang T."/>
            <person name="Gao T."/>
            <person name="Zhang H."/>
        </authorList>
    </citation>
    <scope>NUCLEOTIDE SEQUENCE</scope>
    <source>
        <strain evidence="2">G02</strain>
    </source>
</reference>